<dbReference type="InterPro" id="IPR004087">
    <property type="entry name" value="KH_dom"/>
</dbReference>
<keyword evidence="3" id="KW-0694">RNA-binding</keyword>
<organism evidence="6 7">
    <name type="scientific">Dreissena polymorpha</name>
    <name type="common">Zebra mussel</name>
    <name type="synonym">Mytilus polymorpha</name>
    <dbReference type="NCBI Taxonomy" id="45954"/>
    <lineage>
        <taxon>Eukaryota</taxon>
        <taxon>Metazoa</taxon>
        <taxon>Spiralia</taxon>
        <taxon>Lophotrochozoa</taxon>
        <taxon>Mollusca</taxon>
        <taxon>Bivalvia</taxon>
        <taxon>Autobranchia</taxon>
        <taxon>Heteroconchia</taxon>
        <taxon>Euheterodonta</taxon>
        <taxon>Imparidentia</taxon>
        <taxon>Neoheterodontei</taxon>
        <taxon>Myida</taxon>
        <taxon>Dreissenoidea</taxon>
        <taxon>Dreissenidae</taxon>
        <taxon>Dreissena</taxon>
    </lineage>
</organism>
<dbReference type="OrthoDB" id="6777263at2759"/>
<accession>A0A9D4I1Z5</accession>
<evidence type="ECO:0000313" key="6">
    <source>
        <dbReference type="EMBL" id="KAH3739466.1"/>
    </source>
</evidence>
<dbReference type="PANTHER" id="PTHR11208">
    <property type="entry name" value="RNA-BINDING PROTEIN RELATED"/>
    <property type="match status" value="1"/>
</dbReference>
<dbReference type="InterPro" id="IPR045071">
    <property type="entry name" value="BBP-like"/>
</dbReference>
<dbReference type="GO" id="GO:0003729">
    <property type="term" value="F:mRNA binding"/>
    <property type="evidence" value="ECO:0007669"/>
    <property type="project" value="TreeGrafter"/>
</dbReference>
<dbReference type="SUPFAM" id="SSF54791">
    <property type="entry name" value="Eukaryotic type KH-domain (KH-domain type I)"/>
    <property type="match status" value="1"/>
</dbReference>
<evidence type="ECO:0000256" key="4">
    <source>
        <dbReference type="ARBA" id="ARBA00023242"/>
    </source>
</evidence>
<dbReference type="SMART" id="SM00322">
    <property type="entry name" value="KH"/>
    <property type="match status" value="1"/>
</dbReference>
<evidence type="ECO:0000256" key="2">
    <source>
        <dbReference type="ARBA" id="ARBA00022473"/>
    </source>
</evidence>
<dbReference type="Pfam" id="PF16544">
    <property type="entry name" value="STAR_dimer"/>
    <property type="match status" value="1"/>
</dbReference>
<reference evidence="6" key="2">
    <citation type="submission" date="2020-11" db="EMBL/GenBank/DDBJ databases">
        <authorList>
            <person name="McCartney M.A."/>
            <person name="Auch B."/>
            <person name="Kono T."/>
            <person name="Mallez S."/>
            <person name="Becker A."/>
            <person name="Gohl D.M."/>
            <person name="Silverstein K.A.T."/>
            <person name="Koren S."/>
            <person name="Bechman K.B."/>
            <person name="Herman A."/>
            <person name="Abrahante J.E."/>
            <person name="Garbe J."/>
        </authorList>
    </citation>
    <scope>NUCLEOTIDE SEQUENCE</scope>
    <source>
        <strain evidence="6">Duluth1</strain>
        <tissue evidence="6">Whole animal</tissue>
    </source>
</reference>
<comment type="subcellular location">
    <subcellularLocation>
        <location evidence="1">Nucleus</location>
    </subcellularLocation>
</comment>
<name>A0A9D4I1Z5_DREPO</name>
<gene>
    <name evidence="6" type="ORF">DPMN_046118</name>
</gene>
<dbReference type="CDD" id="cd22465">
    <property type="entry name" value="KH-I_Hqk"/>
    <property type="match status" value="1"/>
</dbReference>
<keyword evidence="4" id="KW-0539">Nucleus</keyword>
<evidence type="ECO:0000256" key="1">
    <source>
        <dbReference type="ARBA" id="ARBA00004123"/>
    </source>
</evidence>
<dbReference type="GO" id="GO:0005634">
    <property type="term" value="C:nucleus"/>
    <property type="evidence" value="ECO:0007669"/>
    <property type="project" value="UniProtKB-SubCell"/>
</dbReference>
<dbReference type="PANTHER" id="PTHR11208:SF125">
    <property type="entry name" value="KH DOMAIN-CONTAINING RNA-BINDING PROTEIN QKI"/>
    <property type="match status" value="1"/>
</dbReference>
<dbReference type="Proteomes" id="UP000828390">
    <property type="component" value="Unassembled WGS sequence"/>
</dbReference>
<evidence type="ECO:0000256" key="3">
    <source>
        <dbReference type="ARBA" id="ARBA00022884"/>
    </source>
</evidence>
<evidence type="ECO:0000313" key="7">
    <source>
        <dbReference type="Proteomes" id="UP000828390"/>
    </source>
</evidence>
<reference evidence="6" key="1">
    <citation type="journal article" date="2019" name="bioRxiv">
        <title>The Genome of the Zebra Mussel, Dreissena polymorpha: A Resource for Invasive Species Research.</title>
        <authorList>
            <person name="McCartney M.A."/>
            <person name="Auch B."/>
            <person name="Kono T."/>
            <person name="Mallez S."/>
            <person name="Zhang Y."/>
            <person name="Obille A."/>
            <person name="Becker A."/>
            <person name="Abrahante J.E."/>
            <person name="Garbe J."/>
            <person name="Badalamenti J.P."/>
            <person name="Herman A."/>
            <person name="Mangelson H."/>
            <person name="Liachko I."/>
            <person name="Sullivan S."/>
            <person name="Sone E.D."/>
            <person name="Koren S."/>
            <person name="Silverstein K.A.T."/>
            <person name="Beckman K.B."/>
            <person name="Gohl D.M."/>
        </authorList>
    </citation>
    <scope>NUCLEOTIDE SEQUENCE</scope>
    <source>
        <strain evidence="6">Duluth1</strain>
        <tissue evidence="6">Whole animal</tissue>
    </source>
</reference>
<dbReference type="Gene3D" id="3.30.1370.10">
    <property type="entry name" value="K Homology domain, type 1"/>
    <property type="match status" value="1"/>
</dbReference>
<dbReference type="GO" id="GO:0048024">
    <property type="term" value="P:regulation of mRNA splicing, via spliceosome"/>
    <property type="evidence" value="ECO:0007669"/>
    <property type="project" value="TreeGrafter"/>
</dbReference>
<evidence type="ECO:0000259" key="5">
    <source>
        <dbReference type="SMART" id="SM00322"/>
    </source>
</evidence>
<keyword evidence="2" id="KW-0217">Developmental protein</keyword>
<dbReference type="EMBL" id="JAIWYP010000011">
    <property type="protein sequence ID" value="KAH3739466.1"/>
    <property type="molecule type" value="Genomic_DNA"/>
</dbReference>
<keyword evidence="7" id="KW-1185">Reference proteome</keyword>
<dbReference type="Pfam" id="PF22675">
    <property type="entry name" value="KH-I_KHDC4-BBP"/>
    <property type="match status" value="1"/>
</dbReference>
<dbReference type="Gene3D" id="1.20.5.4010">
    <property type="match status" value="1"/>
</dbReference>
<proteinExistence type="predicted"/>
<dbReference type="AlphaFoldDB" id="A0A9D4I1Z5"/>
<comment type="caution">
    <text evidence="6">The sequence shown here is derived from an EMBL/GenBank/DDBJ whole genome shotgun (WGS) entry which is preliminary data.</text>
</comment>
<sequence length="371" mass="41386">MGTDTNKDERNNPEYLAQLLKDKKQIQAFPNVFVHLEKLLDEEINRVRLCLFHNKSTARDPLNLPDPQGPIVTLQEKLFVPVKEHPEFNFVGRILGPRGMTAKELEQYTGCKIMVRGKGSMRDKVKEEQNKGKPNWEHLNEELHVLITVEDTRSRAELKLIKAVEEVKKLLVPSPEGEDELKKMQLMELAILNGTYRDNKFIVPMTMAMAASQAARFITSPLAGMTAIPQLRSPTPAGAPLILAPRMPTMQMSQANGHTYLNAGPPPLVSPNEAANQGLMYNPYEYPFNLAPGTAILEYPTLDQSAAGAVPKIRRTLAGVREHPYGLPSNFSWAQSSVQTAMPSYSKAIQMMCPSLVDMNGPLSFIKKDNQ</sequence>
<dbReference type="InterPro" id="IPR032377">
    <property type="entry name" value="STAR_dimer"/>
</dbReference>
<protein>
    <recommendedName>
        <fullName evidence="5">K Homology domain-containing protein</fullName>
    </recommendedName>
</protein>
<dbReference type="FunFam" id="3.30.1370.10:FF:000055">
    <property type="entry name" value="protein quaking isoform X1"/>
    <property type="match status" value="1"/>
</dbReference>
<feature type="domain" description="K Homology" evidence="5">
    <location>
        <begin position="72"/>
        <end position="166"/>
    </location>
</feature>
<dbReference type="InterPro" id="IPR055256">
    <property type="entry name" value="KH_1_KHDC4/BBP-like"/>
</dbReference>
<dbReference type="InterPro" id="IPR036612">
    <property type="entry name" value="KH_dom_type_1_sf"/>
</dbReference>